<dbReference type="UniPathway" id="UPA00261">
    <property type="reaction ID" value="UER00374"/>
</dbReference>
<keyword evidence="11" id="KW-1185">Reference proteome</keyword>
<evidence type="ECO:0000256" key="2">
    <source>
        <dbReference type="ARBA" id="ARBA00009986"/>
    </source>
</evidence>
<feature type="domain" description="Aldehyde dehydrogenase" evidence="9">
    <location>
        <begin position="100"/>
        <end position="531"/>
    </location>
</feature>
<dbReference type="OMA" id="WNRFDHR"/>
<evidence type="ECO:0000313" key="11">
    <source>
        <dbReference type="Proteomes" id="UP000070544"/>
    </source>
</evidence>
<dbReference type="FunFam" id="3.40.605.10:FF:000006">
    <property type="entry name" value="1-pyrroline-5-carboxylate dehydrogenase"/>
    <property type="match status" value="1"/>
</dbReference>
<dbReference type="AlphaFoldDB" id="A0A139A4T5"/>
<dbReference type="FunFam" id="3.40.309.10:FF:000005">
    <property type="entry name" value="1-pyrroline-5-carboxylate dehydrogenase 1"/>
    <property type="match status" value="1"/>
</dbReference>
<dbReference type="InterPro" id="IPR015590">
    <property type="entry name" value="Aldehyde_DH_dom"/>
</dbReference>
<sequence length="562" mass="61064">MLTVRTSLLSSRFSMAAVTTGVAHSRTLSSAAREAQLGFFALPQIQNEPMRPYPVGSADRENLKEAIKELRSELPFEVPAVINGHELRSSSGSSLSHQLIPFEHATVLAKYHEVDAKTVVERAIPGALEAKRSWETMNFTDRASIFLKAADLVANKYRYKILAATMLGQGKKVWQAEIDAAAELADFFRFNPLSNQSDGYWNHVEYRPLEGFVAAVSPFNFTAIGGNLAGPPVLMGNVVLWKPSPHAACSNHLVLQILREAGLPDGVIQFVPGPAEDVVGAMVDHPDFAGLHFTGSSAVFKGLYKRIAGNIDGYKNFPRIVGETGGKNMHFIHHSAHVPTVSGQKCSATSRMYCPDSLLPEVKESLVEGVKAIKVGPVDDFSTFVSAVIHKASFEKCKSYIEHAKAAPYADILTGGVCDDSKRYYVHPTVIVTKNPSYKSITEEIFGPILTIFVYPADKYEETLQLADQTSSYALTAALFARDREAQIVGAEALRNCAGNFYINDKSTGAIVGQQPFGGSRASGTNDKAGAAINLLRWVSPRAVKENFRDLSGYTYPSNAAA</sequence>
<proteinExistence type="inferred from homology"/>
<dbReference type="EMBL" id="KQ965796">
    <property type="protein sequence ID" value="KXS11790.1"/>
    <property type="molecule type" value="Genomic_DNA"/>
</dbReference>
<dbReference type="Gene3D" id="3.40.605.10">
    <property type="entry name" value="Aldehyde Dehydrogenase, Chain A, domain 1"/>
    <property type="match status" value="1"/>
</dbReference>
<evidence type="ECO:0000259" key="9">
    <source>
        <dbReference type="Pfam" id="PF00171"/>
    </source>
</evidence>
<comment type="catalytic activity">
    <reaction evidence="6 7">
        <text>L-glutamate 5-semialdehyde + NAD(+) + H2O = L-glutamate + NADH + 2 H(+)</text>
        <dbReference type="Rhea" id="RHEA:30235"/>
        <dbReference type="ChEBI" id="CHEBI:15377"/>
        <dbReference type="ChEBI" id="CHEBI:15378"/>
        <dbReference type="ChEBI" id="CHEBI:29985"/>
        <dbReference type="ChEBI" id="CHEBI:57540"/>
        <dbReference type="ChEBI" id="CHEBI:57945"/>
        <dbReference type="ChEBI" id="CHEBI:58066"/>
        <dbReference type="EC" id="1.2.1.88"/>
    </reaction>
</comment>
<dbReference type="InterPro" id="IPR050485">
    <property type="entry name" value="Proline_metab_enzyme"/>
</dbReference>
<keyword evidence="5 7" id="KW-0642">Proline metabolism</keyword>
<evidence type="ECO:0000256" key="3">
    <source>
        <dbReference type="ARBA" id="ARBA00023002"/>
    </source>
</evidence>
<keyword evidence="4 7" id="KW-0520">NAD</keyword>
<dbReference type="SUPFAM" id="SSF53720">
    <property type="entry name" value="ALDH-like"/>
    <property type="match status" value="1"/>
</dbReference>
<protein>
    <recommendedName>
        <fullName evidence="7 8">Multifunctional fusion protein</fullName>
    </recommendedName>
    <domain>
        <recommendedName>
            <fullName evidence="8">Delta-1-pyrroline-5-carboxylate dehydrogenase</fullName>
            <shortName evidence="8">P5C dehydrogenase</shortName>
        </recommendedName>
        <alternativeName>
            <fullName evidence="7">L-glutamate gamma-semialdehyde dehydrogenase</fullName>
        </alternativeName>
    </domain>
    <domain>
        <recommendedName>
            <fullName evidence="7">L-glutamate gamma-semialdehyde dehydrogenase</fullName>
            <ecNumber evidence="7">1.2.1.88</ecNumber>
        </recommendedName>
    </domain>
</protein>
<dbReference type="PANTHER" id="PTHR42862:SF1">
    <property type="entry name" value="DELTA-1-PYRROLINE-5-CARBOXYLATE DEHYDROGENASE 2, ISOFORM A-RELATED"/>
    <property type="match status" value="1"/>
</dbReference>
<gene>
    <name evidence="10" type="ORF">M427DRAFT_157884</name>
</gene>
<dbReference type="STRING" id="1344416.A0A139A4T5"/>
<dbReference type="GO" id="GO:0005759">
    <property type="term" value="C:mitochondrial matrix"/>
    <property type="evidence" value="ECO:0007669"/>
    <property type="project" value="TreeGrafter"/>
</dbReference>
<dbReference type="GO" id="GO:0010133">
    <property type="term" value="P:L-proline catabolic process to L-glutamate"/>
    <property type="evidence" value="ECO:0007669"/>
    <property type="project" value="UniProtKB-UniRule"/>
</dbReference>
<dbReference type="InterPro" id="IPR016162">
    <property type="entry name" value="Ald_DH_N"/>
</dbReference>
<evidence type="ECO:0000256" key="5">
    <source>
        <dbReference type="ARBA" id="ARBA00023062"/>
    </source>
</evidence>
<name>A0A139A4T5_GONPJ</name>
<evidence type="ECO:0000256" key="1">
    <source>
        <dbReference type="ARBA" id="ARBA00004786"/>
    </source>
</evidence>
<reference evidence="10 11" key="1">
    <citation type="journal article" date="2015" name="Genome Biol. Evol.">
        <title>Phylogenomic analyses indicate that early fungi evolved digesting cell walls of algal ancestors of land plants.</title>
        <authorList>
            <person name="Chang Y."/>
            <person name="Wang S."/>
            <person name="Sekimoto S."/>
            <person name="Aerts A.L."/>
            <person name="Choi C."/>
            <person name="Clum A."/>
            <person name="LaButti K.M."/>
            <person name="Lindquist E.A."/>
            <person name="Yee Ngan C."/>
            <person name="Ohm R.A."/>
            <person name="Salamov A.A."/>
            <person name="Grigoriev I.V."/>
            <person name="Spatafora J.W."/>
            <person name="Berbee M.L."/>
        </authorList>
    </citation>
    <scope>NUCLEOTIDE SEQUENCE [LARGE SCALE GENOMIC DNA]</scope>
    <source>
        <strain evidence="10 11">JEL478</strain>
    </source>
</reference>
<dbReference type="Gene3D" id="3.40.309.10">
    <property type="entry name" value="Aldehyde Dehydrogenase, Chain A, domain 2"/>
    <property type="match status" value="1"/>
</dbReference>
<dbReference type="OrthoDB" id="5322683at2759"/>
<dbReference type="Proteomes" id="UP000070544">
    <property type="component" value="Unassembled WGS sequence"/>
</dbReference>
<dbReference type="Pfam" id="PF00171">
    <property type="entry name" value="Aldedh"/>
    <property type="match status" value="1"/>
</dbReference>
<dbReference type="InterPro" id="IPR016163">
    <property type="entry name" value="Ald_DH_C"/>
</dbReference>
<dbReference type="PANTHER" id="PTHR42862">
    <property type="entry name" value="DELTA-1-PYRROLINE-5-CARBOXYLATE DEHYDROGENASE 1, ISOFORM A-RELATED"/>
    <property type="match status" value="1"/>
</dbReference>
<dbReference type="InterPro" id="IPR005931">
    <property type="entry name" value="P5CDH/ALDH4A1"/>
</dbReference>
<dbReference type="NCBIfam" id="TIGR01236">
    <property type="entry name" value="D1pyr5carbox1"/>
    <property type="match status" value="1"/>
</dbReference>
<dbReference type="EC" id="1.2.1.88" evidence="7"/>
<accession>A0A139A4T5</accession>
<keyword evidence="3 7" id="KW-0560">Oxidoreductase</keyword>
<comment type="pathway">
    <text evidence="1 7">Amino-acid degradation; L-proline degradation into L-glutamate; L-glutamate from L-proline: step 2/2.</text>
</comment>
<evidence type="ECO:0000313" key="10">
    <source>
        <dbReference type="EMBL" id="KXS11790.1"/>
    </source>
</evidence>
<comment type="similarity">
    <text evidence="2 7">Belongs to the aldehyde dehydrogenase family.</text>
</comment>
<evidence type="ECO:0000256" key="7">
    <source>
        <dbReference type="RuleBase" id="RU366016"/>
    </source>
</evidence>
<evidence type="ECO:0000256" key="6">
    <source>
        <dbReference type="ARBA" id="ARBA00048142"/>
    </source>
</evidence>
<dbReference type="InterPro" id="IPR016161">
    <property type="entry name" value="Ald_DH/histidinol_DH"/>
</dbReference>
<dbReference type="GO" id="GO:0003842">
    <property type="term" value="F:L-glutamate gamma-semialdehyde dehydrogenase activity"/>
    <property type="evidence" value="ECO:0007669"/>
    <property type="project" value="UniProtKB-UniRule"/>
</dbReference>
<evidence type="ECO:0000256" key="4">
    <source>
        <dbReference type="ARBA" id="ARBA00023027"/>
    </source>
</evidence>
<organism evidence="10 11">
    <name type="scientific">Gonapodya prolifera (strain JEL478)</name>
    <name type="common">Monoblepharis prolifera</name>
    <dbReference type="NCBI Taxonomy" id="1344416"/>
    <lineage>
        <taxon>Eukaryota</taxon>
        <taxon>Fungi</taxon>
        <taxon>Fungi incertae sedis</taxon>
        <taxon>Chytridiomycota</taxon>
        <taxon>Chytridiomycota incertae sedis</taxon>
        <taxon>Monoblepharidomycetes</taxon>
        <taxon>Monoblepharidales</taxon>
        <taxon>Gonapodyaceae</taxon>
        <taxon>Gonapodya</taxon>
    </lineage>
</organism>
<evidence type="ECO:0000256" key="8">
    <source>
        <dbReference type="RuleBase" id="RU366030"/>
    </source>
</evidence>